<sequence>TLRLFEVDGKENHKIHSIFFKDLPVTTAQFIRGGQEAVVSGHRGYYYSVDVQRGSVSRINGIPGHKMSSLEFMRGNINGDRLAVMSNGGQIHLLSARTKQFIHTLPMNGVVRDISFTADGNYLWSTGLDNEVYQWDLRQNRCLSRWHDSTAFRPTCLGLSQDGSYYASGDNSGVVNIYDTNSVAASQAAASGSSMFDVKPFKSVSNLTTSIRGVKFNHSSEILAIYSRHKADQLKLVHLPTGSVFANWPSMSSHLGNVQCIDFSPQSGFMAVGNDGGKALLYRLPHYQGY</sequence>
<gene>
    <name evidence="1" type="primary">UTP18_1</name>
    <name evidence="1" type="ORF">IWW38_002679</name>
</gene>
<protein>
    <submittedName>
        <fullName evidence="1">U3 snoRNP protein</fullName>
    </submittedName>
</protein>
<keyword evidence="2" id="KW-1185">Reference proteome</keyword>
<comment type="caution">
    <text evidence="1">The sequence shown here is derived from an EMBL/GenBank/DDBJ whole genome shotgun (WGS) entry which is preliminary data.</text>
</comment>
<dbReference type="EMBL" id="JANBVB010000454">
    <property type="protein sequence ID" value="KAJ2894098.1"/>
    <property type="molecule type" value="Genomic_DNA"/>
</dbReference>
<proteinExistence type="predicted"/>
<evidence type="ECO:0000313" key="2">
    <source>
        <dbReference type="Proteomes" id="UP001139981"/>
    </source>
</evidence>
<organism evidence="1 2">
    <name type="scientific">Coemansia aciculifera</name>
    <dbReference type="NCBI Taxonomy" id="417176"/>
    <lineage>
        <taxon>Eukaryota</taxon>
        <taxon>Fungi</taxon>
        <taxon>Fungi incertae sedis</taxon>
        <taxon>Zoopagomycota</taxon>
        <taxon>Kickxellomycotina</taxon>
        <taxon>Kickxellomycetes</taxon>
        <taxon>Kickxellales</taxon>
        <taxon>Kickxellaceae</taxon>
        <taxon>Coemansia</taxon>
    </lineage>
</organism>
<evidence type="ECO:0000313" key="1">
    <source>
        <dbReference type="EMBL" id="KAJ2894098.1"/>
    </source>
</evidence>
<reference evidence="1" key="1">
    <citation type="submission" date="2022-07" db="EMBL/GenBank/DDBJ databases">
        <title>Phylogenomic reconstructions and comparative analyses of Kickxellomycotina fungi.</title>
        <authorList>
            <person name="Reynolds N.K."/>
            <person name="Stajich J.E."/>
            <person name="Barry K."/>
            <person name="Grigoriev I.V."/>
            <person name="Crous P."/>
            <person name="Smith M.E."/>
        </authorList>
    </citation>
    <scope>NUCLEOTIDE SEQUENCE</scope>
    <source>
        <strain evidence="1">CBS 190363</strain>
    </source>
</reference>
<accession>A0ACC1M3W8</accession>
<feature type="non-terminal residue" evidence="1">
    <location>
        <position position="1"/>
    </location>
</feature>
<dbReference type="Proteomes" id="UP001139981">
    <property type="component" value="Unassembled WGS sequence"/>
</dbReference>
<name>A0ACC1M3W8_9FUNG</name>